<dbReference type="EMBL" id="HACA01004875">
    <property type="protein sequence ID" value="CDW22236.1"/>
    <property type="molecule type" value="Transcribed_RNA"/>
</dbReference>
<proteinExistence type="predicted"/>
<accession>A0A0K2T9T7</accession>
<feature type="transmembrane region" description="Helical" evidence="1">
    <location>
        <begin position="33"/>
        <end position="50"/>
    </location>
</feature>
<keyword evidence="1" id="KW-1133">Transmembrane helix</keyword>
<keyword evidence="1" id="KW-0472">Membrane</keyword>
<protein>
    <submittedName>
        <fullName evidence="2">Uncharacterized protein</fullName>
    </submittedName>
</protein>
<sequence>MEKMKDSILLRQHHKNDSVDKKLYDVQRQVSKMLFQTMYVSLFYVNFFGIY</sequence>
<evidence type="ECO:0000256" key="1">
    <source>
        <dbReference type="SAM" id="Phobius"/>
    </source>
</evidence>
<keyword evidence="1" id="KW-0812">Transmembrane</keyword>
<organism evidence="2">
    <name type="scientific">Lepeophtheirus salmonis</name>
    <name type="common">Salmon louse</name>
    <name type="synonym">Caligus salmonis</name>
    <dbReference type="NCBI Taxonomy" id="72036"/>
    <lineage>
        <taxon>Eukaryota</taxon>
        <taxon>Metazoa</taxon>
        <taxon>Ecdysozoa</taxon>
        <taxon>Arthropoda</taxon>
        <taxon>Crustacea</taxon>
        <taxon>Multicrustacea</taxon>
        <taxon>Hexanauplia</taxon>
        <taxon>Copepoda</taxon>
        <taxon>Siphonostomatoida</taxon>
        <taxon>Caligidae</taxon>
        <taxon>Lepeophtheirus</taxon>
    </lineage>
</organism>
<reference evidence="2" key="1">
    <citation type="submission" date="2014-05" db="EMBL/GenBank/DDBJ databases">
        <authorList>
            <person name="Chronopoulou M."/>
        </authorList>
    </citation>
    <scope>NUCLEOTIDE SEQUENCE</scope>
    <source>
        <tissue evidence="2">Whole organism</tissue>
    </source>
</reference>
<name>A0A0K2T9T7_LEPSM</name>
<evidence type="ECO:0000313" key="2">
    <source>
        <dbReference type="EMBL" id="CDW22236.1"/>
    </source>
</evidence>
<dbReference type="AlphaFoldDB" id="A0A0K2T9T7"/>